<organism evidence="8 9">
    <name type="scientific">Rhizobium favelukesii</name>
    <dbReference type="NCBI Taxonomy" id="348824"/>
    <lineage>
        <taxon>Bacteria</taxon>
        <taxon>Pseudomonadati</taxon>
        <taxon>Pseudomonadota</taxon>
        <taxon>Alphaproteobacteria</taxon>
        <taxon>Hyphomicrobiales</taxon>
        <taxon>Rhizobiaceae</taxon>
        <taxon>Rhizobium/Agrobacterium group</taxon>
        <taxon>Rhizobium</taxon>
    </lineage>
</organism>
<sequence length="344" mass="37582">MRAESTLQAQPATDAREPHTGSRTESAMPRTLTGFIFTMGSVHQTMLLLLSIFLFTVSILPLEVQRRIINGAAEGSGVNSILVLALAYLALVLTEGGVKLVLNIYRGWIGEVAIRWLRMAVLDARKQRVDEQTTLAEGVEISIVLAEAEPVGGFIGTSISEPVLQVGVLAAVGSYMIYLQPFLALAVAAVFIPQVILVPILQSLINQRAKTKITVMRHLSEEMVEHDSSPKASNNQAAHVQRLFSTNMSIYKLKYSLNFLINLMLHLGFAGIFALGGYYVITGKTEIGTVVAFIVGLNRISDPWGALVDWYRDLKVTQVKYGLIRDASVVETSDEPRSDAVVPT</sequence>
<proteinExistence type="predicted"/>
<feature type="compositionally biased region" description="Polar residues" evidence="5">
    <location>
        <begin position="1"/>
        <end position="11"/>
    </location>
</feature>
<dbReference type="EMBL" id="HG916855">
    <property type="protein sequence ID" value="CDM61868.1"/>
    <property type="molecule type" value="Genomic_DNA"/>
</dbReference>
<feature type="transmembrane region" description="Helical" evidence="6">
    <location>
        <begin position="259"/>
        <end position="281"/>
    </location>
</feature>
<feature type="region of interest" description="Disordered" evidence="5">
    <location>
        <begin position="1"/>
        <end position="26"/>
    </location>
</feature>
<evidence type="ECO:0000256" key="4">
    <source>
        <dbReference type="ARBA" id="ARBA00023136"/>
    </source>
</evidence>
<keyword evidence="8" id="KW-0614">Plasmid</keyword>
<feature type="transmembrane region" description="Helical" evidence="6">
    <location>
        <begin position="182"/>
        <end position="201"/>
    </location>
</feature>
<dbReference type="InterPro" id="IPR011527">
    <property type="entry name" value="ABC1_TM_dom"/>
</dbReference>
<reference evidence="8" key="1">
    <citation type="submission" date="2013-11" db="EMBL/GenBank/DDBJ databases">
        <title>Draft genome sequence of the broad-host-range Rhizobium sp. LPU83 strain, a member of the low-genetic diversity Oregon-like Rhizobium sp. group.</title>
        <authorList>
            <person name="Wibberg D."/>
            <person name="Puehler A."/>
            <person name="Schlueter A."/>
        </authorList>
    </citation>
    <scope>NUCLEOTIDE SEQUENCE [LARGE SCALE GENOMIC DNA]</scope>
    <source>
        <strain evidence="8">LPU83</strain>
        <plasmid evidence="8">pLPU83d</plasmid>
    </source>
</reference>
<dbReference type="HOGENOM" id="CLU_070303_0_0_5"/>
<evidence type="ECO:0000256" key="1">
    <source>
        <dbReference type="ARBA" id="ARBA00004651"/>
    </source>
</evidence>
<feature type="transmembrane region" description="Helical" evidence="6">
    <location>
        <begin position="72"/>
        <end position="93"/>
    </location>
</feature>
<feature type="domain" description="ABC transmembrane type-1" evidence="7">
    <location>
        <begin position="47"/>
        <end position="314"/>
    </location>
</feature>
<name>W6RSW1_9HYPH</name>
<evidence type="ECO:0000259" key="7">
    <source>
        <dbReference type="PROSITE" id="PS50929"/>
    </source>
</evidence>
<dbReference type="SUPFAM" id="SSF90123">
    <property type="entry name" value="ABC transporter transmembrane region"/>
    <property type="match status" value="1"/>
</dbReference>
<dbReference type="GO" id="GO:0005886">
    <property type="term" value="C:plasma membrane"/>
    <property type="evidence" value="ECO:0007669"/>
    <property type="project" value="UniProtKB-SubCell"/>
</dbReference>
<keyword evidence="4 6" id="KW-0472">Membrane</keyword>
<feature type="transmembrane region" description="Helical" evidence="6">
    <location>
        <begin position="35"/>
        <end position="60"/>
    </location>
</feature>
<keyword evidence="9" id="KW-1185">Reference proteome</keyword>
<dbReference type="PATRIC" id="fig|348824.6.peg.6132"/>
<keyword evidence="3 6" id="KW-1133">Transmembrane helix</keyword>
<dbReference type="GO" id="GO:0005524">
    <property type="term" value="F:ATP binding"/>
    <property type="evidence" value="ECO:0007669"/>
    <property type="project" value="InterPro"/>
</dbReference>
<dbReference type="PROSITE" id="PS50929">
    <property type="entry name" value="ABC_TM1F"/>
    <property type="match status" value="1"/>
</dbReference>
<evidence type="ECO:0000313" key="9">
    <source>
        <dbReference type="Proteomes" id="UP000019443"/>
    </source>
</evidence>
<evidence type="ECO:0000256" key="2">
    <source>
        <dbReference type="ARBA" id="ARBA00022692"/>
    </source>
</evidence>
<dbReference type="InterPro" id="IPR036640">
    <property type="entry name" value="ABC1_TM_sf"/>
</dbReference>
<dbReference type="Proteomes" id="UP000019443">
    <property type="component" value="Plasmid pLPU83d"/>
</dbReference>
<geneLocation type="plasmid" evidence="8 9">
    <name>pLPU83d</name>
</geneLocation>
<evidence type="ECO:0000256" key="3">
    <source>
        <dbReference type="ARBA" id="ARBA00022989"/>
    </source>
</evidence>
<accession>W6RSW1</accession>
<dbReference type="Gene3D" id="1.20.1560.10">
    <property type="entry name" value="ABC transporter type 1, transmembrane domain"/>
    <property type="match status" value="1"/>
</dbReference>
<dbReference type="AlphaFoldDB" id="W6RSW1"/>
<evidence type="ECO:0000256" key="6">
    <source>
        <dbReference type="SAM" id="Phobius"/>
    </source>
</evidence>
<protein>
    <recommendedName>
        <fullName evidence="7">ABC transmembrane type-1 domain-containing protein</fullName>
    </recommendedName>
</protein>
<dbReference type="KEGG" id="rhl:LPU83_pLPU83d_0497"/>
<keyword evidence="2 6" id="KW-0812">Transmembrane</keyword>
<evidence type="ECO:0000256" key="5">
    <source>
        <dbReference type="SAM" id="MobiDB-lite"/>
    </source>
</evidence>
<dbReference type="GO" id="GO:0140359">
    <property type="term" value="F:ABC-type transporter activity"/>
    <property type="evidence" value="ECO:0007669"/>
    <property type="project" value="InterPro"/>
</dbReference>
<evidence type="ECO:0000313" key="8">
    <source>
        <dbReference type="EMBL" id="CDM61868.1"/>
    </source>
</evidence>
<comment type="subcellular location">
    <subcellularLocation>
        <location evidence="1">Cell membrane</location>
        <topology evidence="1">Multi-pass membrane protein</topology>
    </subcellularLocation>
</comment>
<gene>
    <name evidence="8" type="ORF">LPU83_pLPU83d_0497</name>
</gene>